<proteinExistence type="predicted"/>
<evidence type="ECO:0000313" key="3">
    <source>
        <dbReference type="EMBL" id="MRX75822.1"/>
    </source>
</evidence>
<dbReference type="Proteomes" id="UP000487757">
    <property type="component" value="Unassembled WGS sequence"/>
</dbReference>
<gene>
    <name evidence="3" type="ORF">GJU39_06950</name>
</gene>
<dbReference type="InterPro" id="IPR004843">
    <property type="entry name" value="Calcineurin-like_PHP"/>
</dbReference>
<dbReference type="Pfam" id="PF00149">
    <property type="entry name" value="Metallophos"/>
    <property type="match status" value="1"/>
</dbReference>
<dbReference type="SUPFAM" id="SSF56300">
    <property type="entry name" value="Metallo-dependent phosphatases"/>
    <property type="match status" value="1"/>
</dbReference>
<accession>A0A7K0FWU3</accession>
<evidence type="ECO:0000256" key="1">
    <source>
        <dbReference type="SAM" id="Coils"/>
    </source>
</evidence>
<keyword evidence="4" id="KW-1185">Reference proteome</keyword>
<evidence type="ECO:0000313" key="4">
    <source>
        <dbReference type="Proteomes" id="UP000487757"/>
    </source>
</evidence>
<feature type="coiled-coil region" evidence="1">
    <location>
        <begin position="269"/>
        <end position="296"/>
    </location>
</feature>
<feature type="domain" description="Calcineurin-like phosphoesterase" evidence="2">
    <location>
        <begin position="59"/>
        <end position="256"/>
    </location>
</feature>
<reference evidence="3 4" key="1">
    <citation type="submission" date="2019-11" db="EMBL/GenBank/DDBJ databases">
        <title>Pedobacter petrophilus genome.</title>
        <authorList>
            <person name="Feldbauer M.J."/>
            <person name="Newman J.D."/>
        </authorList>
    </citation>
    <scope>NUCLEOTIDE SEQUENCE [LARGE SCALE GENOMIC DNA]</scope>
    <source>
        <strain evidence="3 4">LMG 29686</strain>
    </source>
</reference>
<name>A0A7K0FWU3_9SPHI</name>
<dbReference type="EMBL" id="WKKH01000008">
    <property type="protein sequence ID" value="MRX75822.1"/>
    <property type="molecule type" value="Genomic_DNA"/>
</dbReference>
<evidence type="ECO:0000259" key="2">
    <source>
        <dbReference type="Pfam" id="PF00149"/>
    </source>
</evidence>
<comment type="caution">
    <text evidence="3">The sequence shown here is derived from an EMBL/GenBank/DDBJ whole genome shotgun (WGS) entry which is preliminary data.</text>
</comment>
<dbReference type="AlphaFoldDB" id="A0A7K0FWU3"/>
<sequence>MRKFLQRLFGNRVIRMSNRFGSRPDRKRIHEALSKLFETINAEPGKRGLVFEISEADKFIILSDQHKGARDYADDFSLAEINYLTALDYYNESQFHYINLGDSEELWENLLESVIKHNKQTFEKEKLFINRKAFTKIFGNHDLYWDNDPLASFNLNRIYGQKVSIYEGVILKIKFETGVLNIFLTHGHQGDLQSDGNWFSKWFVSTIWAPIQSYLQINPNTPAYDNQLKTAHNSLMYSWQSEQKDTALITGHTHQPVFASLTHLEQIYLKLKNATIGRHQAEIDELNEELKKRVKKGDDVPEFKTYKPGYFNSGCCCFSDGDITGIEIENGFIRLIKWSFQKTGAPERSILEEMKLVELLDVT</sequence>
<dbReference type="Gene3D" id="3.60.21.10">
    <property type="match status" value="1"/>
</dbReference>
<keyword evidence="1" id="KW-0175">Coiled coil</keyword>
<organism evidence="3 4">
    <name type="scientific">Pedobacter petrophilus</name>
    <dbReference type="NCBI Taxonomy" id="1908241"/>
    <lineage>
        <taxon>Bacteria</taxon>
        <taxon>Pseudomonadati</taxon>
        <taxon>Bacteroidota</taxon>
        <taxon>Sphingobacteriia</taxon>
        <taxon>Sphingobacteriales</taxon>
        <taxon>Sphingobacteriaceae</taxon>
        <taxon>Pedobacter</taxon>
    </lineage>
</organism>
<dbReference type="GO" id="GO:0016787">
    <property type="term" value="F:hydrolase activity"/>
    <property type="evidence" value="ECO:0007669"/>
    <property type="project" value="InterPro"/>
</dbReference>
<dbReference type="OrthoDB" id="9773199at2"/>
<dbReference type="InterPro" id="IPR029052">
    <property type="entry name" value="Metallo-depent_PP-like"/>
</dbReference>
<protein>
    <submittedName>
        <fullName evidence="3">Metallophosphoesterase</fullName>
    </submittedName>
</protein>